<evidence type="ECO:0000256" key="2">
    <source>
        <dbReference type="PIRNR" id="PIRNR038934"/>
    </source>
</evidence>
<dbReference type="OrthoDB" id="6560050at2"/>
<sequence>MMLINRLTEQLGYSLLNNENFDEFINSQEYSVLFFTEDPKRFPESFDVAVILPELLSQFPQLTPAVISRDSEKSLQGRYNFTVWPTLVLLKQGKYLGSISKVQDWDIYLKDVQSLLQREPSRNPGIGIPVVVNPSQASGCGQ</sequence>
<dbReference type="SUPFAM" id="SSF52833">
    <property type="entry name" value="Thioredoxin-like"/>
    <property type="match status" value="1"/>
</dbReference>
<reference evidence="3 4" key="1">
    <citation type="submission" date="2018-11" db="EMBL/GenBank/DDBJ databases">
        <title>The draft genome sequence of Amphritea balenae JAMM 1525T.</title>
        <authorList>
            <person name="Fang Z."/>
            <person name="Zhang Y."/>
            <person name="Han X."/>
        </authorList>
    </citation>
    <scope>NUCLEOTIDE SEQUENCE [LARGE SCALE GENOMIC DNA]</scope>
    <source>
        <strain evidence="3 4">JAMM 1525</strain>
    </source>
</reference>
<dbReference type="Proteomes" id="UP000267535">
    <property type="component" value="Unassembled WGS sequence"/>
</dbReference>
<gene>
    <name evidence="3" type="ORF">EHS89_00215</name>
</gene>
<dbReference type="AlphaFoldDB" id="A0A3P1SVI3"/>
<dbReference type="CDD" id="cd02965">
    <property type="entry name" value="HyaE"/>
    <property type="match status" value="1"/>
</dbReference>
<organism evidence="3 4">
    <name type="scientific">Amphritea balenae</name>
    <dbReference type="NCBI Taxonomy" id="452629"/>
    <lineage>
        <taxon>Bacteria</taxon>
        <taxon>Pseudomonadati</taxon>
        <taxon>Pseudomonadota</taxon>
        <taxon>Gammaproteobacteria</taxon>
        <taxon>Oceanospirillales</taxon>
        <taxon>Oceanospirillaceae</taxon>
        <taxon>Amphritea</taxon>
    </lineage>
</organism>
<dbReference type="Gene3D" id="3.40.30.10">
    <property type="entry name" value="Glutaredoxin"/>
    <property type="match status" value="1"/>
</dbReference>
<accession>A0A3P1SVI3</accession>
<keyword evidence="4" id="KW-1185">Reference proteome</keyword>
<name>A0A3P1SVI3_9GAMM</name>
<dbReference type="InterPro" id="IPR010893">
    <property type="entry name" value="NiFe-hyd_mat_HyaE"/>
</dbReference>
<dbReference type="RefSeq" id="WP_124924100.1">
    <property type="nucleotide sequence ID" value="NZ_BMOH01000001.1"/>
</dbReference>
<comment type="caution">
    <text evidence="3">The sequence shown here is derived from an EMBL/GenBank/DDBJ whole genome shotgun (WGS) entry which is preliminary data.</text>
</comment>
<proteinExistence type="inferred from homology"/>
<dbReference type="EMBL" id="RQXV01000001">
    <property type="protein sequence ID" value="RRD01028.1"/>
    <property type="molecule type" value="Genomic_DNA"/>
</dbReference>
<dbReference type="InterPro" id="IPR036249">
    <property type="entry name" value="Thioredoxin-like_sf"/>
</dbReference>
<comment type="similarity">
    <text evidence="1 2">Belongs to the HupG/HyaE family.</text>
</comment>
<dbReference type="Pfam" id="PF07449">
    <property type="entry name" value="HyaE"/>
    <property type="match status" value="1"/>
</dbReference>
<dbReference type="PIRSF" id="PIRSF038934">
    <property type="entry name" value="HyaE_HupG"/>
    <property type="match status" value="1"/>
</dbReference>
<protein>
    <recommendedName>
        <fullName evidence="2">Hydrogenase expression/formation protein</fullName>
    </recommendedName>
</protein>
<evidence type="ECO:0000313" key="4">
    <source>
        <dbReference type="Proteomes" id="UP000267535"/>
    </source>
</evidence>
<evidence type="ECO:0000313" key="3">
    <source>
        <dbReference type="EMBL" id="RRD01028.1"/>
    </source>
</evidence>
<evidence type="ECO:0000256" key="1">
    <source>
        <dbReference type="ARBA" id="ARBA00009004"/>
    </source>
</evidence>